<evidence type="ECO:0000256" key="3">
    <source>
        <dbReference type="ARBA" id="ARBA00022475"/>
    </source>
</evidence>
<dbReference type="InterPro" id="IPR005115">
    <property type="entry name" value="Gly_transporter"/>
</dbReference>
<dbReference type="PANTHER" id="PTHR30506">
    <property type="entry name" value="INNER MEMBRANE PROTEIN"/>
    <property type="match status" value="1"/>
</dbReference>
<protein>
    <recommendedName>
        <fullName evidence="8">Glycine transporter domain-containing protein</fullName>
    </recommendedName>
</protein>
<evidence type="ECO:0000256" key="5">
    <source>
        <dbReference type="ARBA" id="ARBA00022989"/>
    </source>
</evidence>
<evidence type="ECO:0000259" key="8">
    <source>
        <dbReference type="Pfam" id="PF03458"/>
    </source>
</evidence>
<feature type="transmembrane region" description="Helical" evidence="7">
    <location>
        <begin position="127"/>
        <end position="147"/>
    </location>
</feature>
<dbReference type="PANTHER" id="PTHR30506:SF3">
    <property type="entry name" value="UPF0126 INNER MEMBRANE PROTEIN YADS-RELATED"/>
    <property type="match status" value="1"/>
</dbReference>
<keyword evidence="5 7" id="KW-1133">Transmembrane helix</keyword>
<dbReference type="EMBL" id="FLUP01000002">
    <property type="protein sequence ID" value="SBW11408.1"/>
    <property type="molecule type" value="Genomic_DNA"/>
</dbReference>
<dbReference type="AlphaFoldDB" id="A0A212KIF7"/>
<feature type="transmembrane region" description="Helical" evidence="7">
    <location>
        <begin position="183"/>
        <end position="199"/>
    </location>
</feature>
<comment type="similarity">
    <text evidence="2">Belongs to the UPF0126 family.</text>
</comment>
<feature type="transmembrane region" description="Helical" evidence="7">
    <location>
        <begin position="100"/>
        <end position="121"/>
    </location>
</feature>
<reference evidence="9" key="1">
    <citation type="submission" date="2016-04" db="EMBL/GenBank/DDBJ databases">
        <authorList>
            <person name="Evans L.H."/>
            <person name="Alamgir A."/>
            <person name="Owens N."/>
            <person name="Weber N.D."/>
            <person name="Virtaneva K."/>
            <person name="Barbian K."/>
            <person name="Babar A."/>
            <person name="Rosenke K."/>
        </authorList>
    </citation>
    <scope>NUCLEOTIDE SEQUENCE</scope>
    <source>
        <strain evidence="9">92-2</strain>
    </source>
</reference>
<sequence length="205" mass="20900">MKWSGPWVQRMQNLPFFVLDLAASFMLAAAASCRARSTGAHFSGAAVLACLAGMAAPLARDGLLGYGAITLNQGEYLAASVCGGIAGIIIGQSSRAWMSFFWLDALGLALGAGVGTVKGVMAGLGPTGSILVGILGGLVGGIARDLCLGDMARAVEEDMYATAAAFGGMLALTMMLLTNLDSWQSALCGALLVVVLRGVKKVKIV</sequence>
<evidence type="ECO:0000256" key="1">
    <source>
        <dbReference type="ARBA" id="ARBA00004651"/>
    </source>
</evidence>
<gene>
    <name evidence="9" type="ORF">KM92DES2_20057</name>
</gene>
<name>A0A212KIF7_9BACT</name>
<feature type="domain" description="Glycine transporter" evidence="8">
    <location>
        <begin position="102"/>
        <end position="174"/>
    </location>
</feature>
<keyword evidence="3" id="KW-1003">Cell membrane</keyword>
<organism evidence="9">
    <name type="scientific">uncultured Desulfovibrio sp</name>
    <dbReference type="NCBI Taxonomy" id="167968"/>
    <lineage>
        <taxon>Bacteria</taxon>
        <taxon>Pseudomonadati</taxon>
        <taxon>Thermodesulfobacteriota</taxon>
        <taxon>Desulfovibrionia</taxon>
        <taxon>Desulfovibrionales</taxon>
        <taxon>Desulfovibrionaceae</taxon>
        <taxon>Desulfovibrio</taxon>
        <taxon>environmental samples</taxon>
    </lineage>
</organism>
<dbReference type="PROSITE" id="PS51257">
    <property type="entry name" value="PROKAR_LIPOPROTEIN"/>
    <property type="match status" value="1"/>
</dbReference>
<feature type="transmembrane region" description="Helical" evidence="7">
    <location>
        <begin position="40"/>
        <end position="59"/>
    </location>
</feature>
<proteinExistence type="inferred from homology"/>
<accession>A0A212KIF7</accession>
<keyword evidence="4 7" id="KW-0812">Transmembrane</keyword>
<evidence type="ECO:0000256" key="6">
    <source>
        <dbReference type="ARBA" id="ARBA00023136"/>
    </source>
</evidence>
<comment type="subcellular location">
    <subcellularLocation>
        <location evidence="1">Cell membrane</location>
        <topology evidence="1">Multi-pass membrane protein</topology>
    </subcellularLocation>
</comment>
<evidence type="ECO:0000313" key="9">
    <source>
        <dbReference type="EMBL" id="SBW11408.1"/>
    </source>
</evidence>
<dbReference type="GO" id="GO:0005886">
    <property type="term" value="C:plasma membrane"/>
    <property type="evidence" value="ECO:0007669"/>
    <property type="project" value="UniProtKB-SubCell"/>
</dbReference>
<evidence type="ECO:0000256" key="7">
    <source>
        <dbReference type="SAM" id="Phobius"/>
    </source>
</evidence>
<evidence type="ECO:0000256" key="4">
    <source>
        <dbReference type="ARBA" id="ARBA00022692"/>
    </source>
</evidence>
<keyword evidence="6 7" id="KW-0472">Membrane</keyword>
<dbReference type="Pfam" id="PF03458">
    <property type="entry name" value="Gly_transporter"/>
    <property type="match status" value="1"/>
</dbReference>
<feature type="transmembrane region" description="Helical" evidence="7">
    <location>
        <begin position="159"/>
        <end position="177"/>
    </location>
</feature>
<evidence type="ECO:0000256" key="2">
    <source>
        <dbReference type="ARBA" id="ARBA00008193"/>
    </source>
</evidence>